<sequence length="68" mass="7405">MKPSNARMRSNRSAYASRQNCHLACAGVESQRHEANDAANAPSLRRIASLACFLNCVISEKLSVGKSR</sequence>
<accession>A0ACD1IMC1</accession>
<name>A0ACD1IMC1_9EURO</name>
<dbReference type="EMBL" id="KZ824541">
    <property type="protein sequence ID" value="RAK91399.1"/>
    <property type="molecule type" value="Genomic_DNA"/>
</dbReference>
<evidence type="ECO:0000313" key="2">
    <source>
        <dbReference type="Proteomes" id="UP000249748"/>
    </source>
</evidence>
<gene>
    <name evidence="1" type="ORF">BO79DRAFT_75008</name>
</gene>
<organism evidence="1 2">
    <name type="scientific">Aspergillus costaricaensis CBS 115574</name>
    <dbReference type="NCBI Taxonomy" id="1448317"/>
    <lineage>
        <taxon>Eukaryota</taxon>
        <taxon>Fungi</taxon>
        <taxon>Dikarya</taxon>
        <taxon>Ascomycota</taxon>
        <taxon>Pezizomycotina</taxon>
        <taxon>Eurotiomycetes</taxon>
        <taxon>Eurotiomycetidae</taxon>
        <taxon>Eurotiales</taxon>
        <taxon>Aspergillaceae</taxon>
        <taxon>Aspergillus</taxon>
        <taxon>Aspergillus subgen. Circumdati</taxon>
    </lineage>
</organism>
<reference evidence="1" key="1">
    <citation type="submission" date="2018-02" db="EMBL/GenBank/DDBJ databases">
        <title>The genomes of Aspergillus section Nigri reveals drivers in fungal speciation.</title>
        <authorList>
            <consortium name="DOE Joint Genome Institute"/>
            <person name="Vesth T.C."/>
            <person name="Nybo J."/>
            <person name="Theobald S."/>
            <person name="Brandl J."/>
            <person name="Frisvad J.C."/>
            <person name="Nielsen K.F."/>
            <person name="Lyhne E.K."/>
            <person name="Kogle M.E."/>
            <person name="Kuo A."/>
            <person name="Riley R."/>
            <person name="Clum A."/>
            <person name="Nolan M."/>
            <person name="Lipzen A."/>
            <person name="Salamov A."/>
            <person name="Henrissat B."/>
            <person name="Wiebenga A."/>
            <person name="De vries R.P."/>
            <person name="Grigoriev I.V."/>
            <person name="Mortensen U.H."/>
            <person name="Andersen M.R."/>
            <person name="Baker S.E."/>
        </authorList>
    </citation>
    <scope>NUCLEOTIDE SEQUENCE</scope>
    <source>
        <strain evidence="1">CBS 115574</strain>
    </source>
</reference>
<proteinExistence type="predicted"/>
<dbReference type="Proteomes" id="UP000249748">
    <property type="component" value="Unassembled WGS sequence"/>
</dbReference>
<keyword evidence="2" id="KW-1185">Reference proteome</keyword>
<protein>
    <submittedName>
        <fullName evidence="1">Uncharacterized protein</fullName>
    </submittedName>
</protein>
<evidence type="ECO:0000313" key="1">
    <source>
        <dbReference type="EMBL" id="RAK91399.1"/>
    </source>
</evidence>